<evidence type="ECO:0000313" key="2">
    <source>
        <dbReference type="Proteomes" id="UP001260072"/>
    </source>
</evidence>
<proteinExistence type="predicted"/>
<sequence>MSTDTPASEPTTATVARAESGWVLRVYGADMGVISETPLAWGGVAFYQDGLDAVARAHAIPDGFAYQGASAWDRNPDGSYSAVLHRIDPRFST</sequence>
<dbReference type="EMBL" id="JAVKGS010000002">
    <property type="protein sequence ID" value="MDR5692105.1"/>
    <property type="molecule type" value="Genomic_DNA"/>
</dbReference>
<reference evidence="2" key="1">
    <citation type="submission" date="2023-07" db="EMBL/GenBank/DDBJ databases">
        <title>Description of three actinobacteria isolated from air of manufacturing shop in a pharmaceutical factory.</title>
        <authorList>
            <person name="Zhang D.-F."/>
        </authorList>
    </citation>
    <scope>NUCLEOTIDE SEQUENCE [LARGE SCALE GENOMIC DNA]</scope>
    <source>
        <strain evidence="2">CCTCC AB 2011122</strain>
    </source>
</reference>
<dbReference type="RefSeq" id="WP_310520644.1">
    <property type="nucleotide sequence ID" value="NZ_BAABBS010000002.1"/>
</dbReference>
<accession>A0ABU1FK19</accession>
<gene>
    <name evidence="1" type="ORF">RH861_08515</name>
</gene>
<dbReference type="Proteomes" id="UP001260072">
    <property type="component" value="Unassembled WGS sequence"/>
</dbReference>
<keyword evidence="2" id="KW-1185">Reference proteome</keyword>
<protein>
    <submittedName>
        <fullName evidence="1">Uncharacterized protein</fullName>
    </submittedName>
</protein>
<name>A0ABU1FK19_9MICO</name>
<evidence type="ECO:0000313" key="1">
    <source>
        <dbReference type="EMBL" id="MDR5692105.1"/>
    </source>
</evidence>
<organism evidence="1 2">
    <name type="scientific">Agromyces indicus</name>
    <dbReference type="NCBI Taxonomy" id="758919"/>
    <lineage>
        <taxon>Bacteria</taxon>
        <taxon>Bacillati</taxon>
        <taxon>Actinomycetota</taxon>
        <taxon>Actinomycetes</taxon>
        <taxon>Micrococcales</taxon>
        <taxon>Microbacteriaceae</taxon>
        <taxon>Agromyces</taxon>
    </lineage>
</organism>
<comment type="caution">
    <text evidence="1">The sequence shown here is derived from an EMBL/GenBank/DDBJ whole genome shotgun (WGS) entry which is preliminary data.</text>
</comment>